<evidence type="ECO:0000313" key="2">
    <source>
        <dbReference type="EMBL" id="GFS90090.1"/>
    </source>
</evidence>
<gene>
    <name evidence="2" type="ORF">NPIL_319491</name>
</gene>
<sequence length="99" mass="11633">MVTIIFTVCITGKILTLYHLVITQHSTLSRMDHAFPFLFRWLSTFLSMLFYLFYSNICLEETCPRLTMELVWNTCVPRLMSSGWGKKILSVTARWSYPN</sequence>
<evidence type="ECO:0000256" key="1">
    <source>
        <dbReference type="SAM" id="Phobius"/>
    </source>
</evidence>
<name>A0A8X6N265_NEPPI</name>
<keyword evidence="1" id="KW-0812">Transmembrane</keyword>
<protein>
    <submittedName>
        <fullName evidence="2">Uncharacterized protein</fullName>
    </submittedName>
</protein>
<proteinExistence type="predicted"/>
<dbReference type="AlphaFoldDB" id="A0A8X6N265"/>
<dbReference type="EMBL" id="BMAW01004634">
    <property type="protein sequence ID" value="GFS90090.1"/>
    <property type="molecule type" value="Genomic_DNA"/>
</dbReference>
<organism evidence="2 3">
    <name type="scientific">Nephila pilipes</name>
    <name type="common">Giant wood spider</name>
    <name type="synonym">Nephila maculata</name>
    <dbReference type="NCBI Taxonomy" id="299642"/>
    <lineage>
        <taxon>Eukaryota</taxon>
        <taxon>Metazoa</taxon>
        <taxon>Ecdysozoa</taxon>
        <taxon>Arthropoda</taxon>
        <taxon>Chelicerata</taxon>
        <taxon>Arachnida</taxon>
        <taxon>Araneae</taxon>
        <taxon>Araneomorphae</taxon>
        <taxon>Entelegynae</taxon>
        <taxon>Araneoidea</taxon>
        <taxon>Nephilidae</taxon>
        <taxon>Nephila</taxon>
    </lineage>
</organism>
<comment type="caution">
    <text evidence="2">The sequence shown here is derived from an EMBL/GenBank/DDBJ whole genome shotgun (WGS) entry which is preliminary data.</text>
</comment>
<keyword evidence="1" id="KW-0472">Membrane</keyword>
<keyword evidence="3" id="KW-1185">Reference proteome</keyword>
<reference evidence="2" key="1">
    <citation type="submission" date="2020-08" db="EMBL/GenBank/DDBJ databases">
        <title>Multicomponent nature underlies the extraordinary mechanical properties of spider dragline silk.</title>
        <authorList>
            <person name="Kono N."/>
            <person name="Nakamura H."/>
            <person name="Mori M."/>
            <person name="Yoshida Y."/>
            <person name="Ohtoshi R."/>
            <person name="Malay A.D."/>
            <person name="Moran D.A.P."/>
            <person name="Tomita M."/>
            <person name="Numata K."/>
            <person name="Arakawa K."/>
        </authorList>
    </citation>
    <scope>NUCLEOTIDE SEQUENCE</scope>
</reference>
<evidence type="ECO:0000313" key="3">
    <source>
        <dbReference type="Proteomes" id="UP000887013"/>
    </source>
</evidence>
<feature type="transmembrane region" description="Helical" evidence="1">
    <location>
        <begin position="37"/>
        <end position="54"/>
    </location>
</feature>
<dbReference type="Proteomes" id="UP000887013">
    <property type="component" value="Unassembled WGS sequence"/>
</dbReference>
<accession>A0A8X6N265</accession>
<keyword evidence="1" id="KW-1133">Transmembrane helix</keyword>